<protein>
    <submittedName>
        <fullName evidence="1">Uncharacterized protein</fullName>
    </submittedName>
</protein>
<sequence length="84" mass="10109">MADLFSENKSATIYNRCFFTCARKVNRHASPRFLFLQLIVRSVFIHAKEASWKGRRYVRHRSSIYHFAEGHICNYHQSSTFRYF</sequence>
<name>Q3KDI4_PSEPF</name>
<accession>Q3KDI4</accession>
<dbReference type="EMBL" id="CP000094">
    <property type="protein sequence ID" value="ABA74171.1"/>
    <property type="molecule type" value="Genomic_DNA"/>
</dbReference>
<dbReference type="HOGENOM" id="CLU_2525011_0_0_6"/>
<dbReference type="AlphaFoldDB" id="Q3KDI4"/>
<dbReference type="KEGG" id="pfo:Pfl01_2430"/>
<organism evidence="1 2">
    <name type="scientific">Pseudomonas fluorescens (strain Pf0-1)</name>
    <dbReference type="NCBI Taxonomy" id="205922"/>
    <lineage>
        <taxon>Bacteria</taxon>
        <taxon>Pseudomonadati</taxon>
        <taxon>Pseudomonadota</taxon>
        <taxon>Gammaproteobacteria</taxon>
        <taxon>Pseudomonadales</taxon>
        <taxon>Pseudomonadaceae</taxon>
        <taxon>Pseudomonas</taxon>
    </lineage>
</organism>
<evidence type="ECO:0000313" key="2">
    <source>
        <dbReference type="Proteomes" id="UP000002704"/>
    </source>
</evidence>
<reference evidence="1 2" key="1">
    <citation type="journal article" date="2009" name="Genome Biol.">
        <title>Genomic and genetic analyses of diversity and plant interactions of Pseudomonas fluorescens.</title>
        <authorList>
            <person name="Silby M.W."/>
            <person name="Cerdeno-Tarraga A.M."/>
            <person name="Vernikos G.S."/>
            <person name="Giddens S.R."/>
            <person name="Jackson R.W."/>
            <person name="Preston G.M."/>
            <person name="Zhang X.X."/>
            <person name="Moon C.D."/>
            <person name="Gehrig S.M."/>
            <person name="Godfrey S.A."/>
            <person name="Knight C.G."/>
            <person name="Malone J.G."/>
            <person name="Robinson Z."/>
            <person name="Spiers A.J."/>
            <person name="Harris S."/>
            <person name="Challis G.L."/>
            <person name="Yaxley A.M."/>
            <person name="Harris D."/>
            <person name="Seeger K."/>
            <person name="Murphy L."/>
            <person name="Rutter S."/>
            <person name="Squares R."/>
            <person name="Quail M.A."/>
            <person name="Saunders E."/>
            <person name="Mavromatis K."/>
            <person name="Brettin T.S."/>
            <person name="Bentley S.D."/>
            <person name="Hothersall J."/>
            <person name="Stephens E."/>
            <person name="Thomas C.M."/>
            <person name="Parkhill J."/>
            <person name="Levy S.B."/>
            <person name="Rainey P.B."/>
            <person name="Thomson N.R."/>
        </authorList>
    </citation>
    <scope>NUCLEOTIDE SEQUENCE [LARGE SCALE GENOMIC DNA]</scope>
    <source>
        <strain evidence="1 2">Pf0-1</strain>
    </source>
</reference>
<proteinExistence type="predicted"/>
<dbReference type="Proteomes" id="UP000002704">
    <property type="component" value="Chromosome"/>
</dbReference>
<gene>
    <name evidence="1" type="ordered locus">Pfl01_2430</name>
</gene>
<evidence type="ECO:0000313" key="1">
    <source>
        <dbReference type="EMBL" id="ABA74171.1"/>
    </source>
</evidence>